<evidence type="ECO:0000256" key="6">
    <source>
        <dbReference type="RuleBase" id="RU003908"/>
    </source>
</evidence>
<dbReference type="InterPro" id="IPR027310">
    <property type="entry name" value="Profilin_CS"/>
</dbReference>
<dbReference type="PANTHER" id="PTHR11604">
    <property type="entry name" value="PROFILIN"/>
    <property type="match status" value="1"/>
</dbReference>
<evidence type="ECO:0000313" key="9">
    <source>
        <dbReference type="Proteomes" id="UP001194580"/>
    </source>
</evidence>
<evidence type="ECO:0000313" key="8">
    <source>
        <dbReference type="EMBL" id="KAG0281889.1"/>
    </source>
</evidence>
<dbReference type="AlphaFoldDB" id="A0AAD4DMI0"/>
<keyword evidence="3" id="KW-0963">Cytoplasm</keyword>
<evidence type="ECO:0000256" key="5">
    <source>
        <dbReference type="ARBA" id="ARBA00023212"/>
    </source>
</evidence>
<comment type="subunit">
    <text evidence="6">Occurs in many kinds of cells as a complex with monomeric actin in a 1:1 ratio.</text>
</comment>
<dbReference type="PRINTS" id="PR00392">
    <property type="entry name" value="PROFILIN"/>
</dbReference>
<dbReference type="EMBL" id="JAAAIL010000004">
    <property type="protein sequence ID" value="KAG0281889.1"/>
    <property type="molecule type" value="Genomic_DNA"/>
</dbReference>
<comment type="function">
    <text evidence="6">Binds to actin and affects the structure of the cytoskeleton. At high concentrations, profilin prevents the polymerization of actin, whereas it enhances it at low concentrations.</text>
</comment>
<dbReference type="GO" id="GO:0005856">
    <property type="term" value="C:cytoskeleton"/>
    <property type="evidence" value="ECO:0007669"/>
    <property type="project" value="UniProtKB-SubCell"/>
</dbReference>
<comment type="similarity">
    <text evidence="2 7">Belongs to the profilin family.</text>
</comment>
<dbReference type="Proteomes" id="UP001194580">
    <property type="component" value="Unassembled WGS sequence"/>
</dbReference>
<protein>
    <recommendedName>
        <fullName evidence="7">Profilin</fullName>
    </recommendedName>
</protein>
<dbReference type="InterPro" id="IPR048278">
    <property type="entry name" value="PFN"/>
</dbReference>
<evidence type="ECO:0000256" key="1">
    <source>
        <dbReference type="ARBA" id="ARBA00004245"/>
    </source>
</evidence>
<dbReference type="FunFam" id="3.30.450.30:FF:000001">
    <property type="entry name" value="Profilin"/>
    <property type="match status" value="1"/>
</dbReference>
<sequence>MSWQAYVDNNLVATGKVTKGAIFGLDGSLWATTPGFAISGAEAKKLIAAFEDVSDVAANGIFLEGVKFFFLRNPENSIYARNGATGITVTKTGQAIIVGYYNENQQAGDCNNVVEGLATYLIGHGY</sequence>
<keyword evidence="9" id="KW-1185">Reference proteome</keyword>
<dbReference type="PROSITE" id="PS00414">
    <property type="entry name" value="PROFILIN"/>
    <property type="match status" value="1"/>
</dbReference>
<evidence type="ECO:0000256" key="4">
    <source>
        <dbReference type="ARBA" id="ARBA00023203"/>
    </source>
</evidence>
<dbReference type="InterPro" id="IPR005455">
    <property type="entry name" value="PFN_euk"/>
</dbReference>
<dbReference type="Pfam" id="PF00235">
    <property type="entry name" value="Profilin"/>
    <property type="match status" value="1"/>
</dbReference>
<dbReference type="InterPro" id="IPR036140">
    <property type="entry name" value="PFN_sf"/>
</dbReference>
<reference evidence="8" key="1">
    <citation type="journal article" date="2020" name="Fungal Divers.">
        <title>Resolving the Mortierellaceae phylogeny through synthesis of multi-gene phylogenetics and phylogenomics.</title>
        <authorList>
            <person name="Vandepol N."/>
            <person name="Liber J."/>
            <person name="Desiro A."/>
            <person name="Na H."/>
            <person name="Kennedy M."/>
            <person name="Barry K."/>
            <person name="Grigoriev I.V."/>
            <person name="Miller A.N."/>
            <person name="O'Donnell K."/>
            <person name="Stajich J.E."/>
            <person name="Bonito G."/>
        </authorList>
    </citation>
    <scope>NUCLEOTIDE SEQUENCE</scope>
    <source>
        <strain evidence="8">NRRL 28262</strain>
    </source>
</reference>
<evidence type="ECO:0000256" key="3">
    <source>
        <dbReference type="ARBA" id="ARBA00022490"/>
    </source>
</evidence>
<evidence type="ECO:0000256" key="7">
    <source>
        <dbReference type="RuleBase" id="RU003909"/>
    </source>
</evidence>
<gene>
    <name evidence="8" type="primary">PFY1_2</name>
    <name evidence="8" type="ORF">BGZ95_007947</name>
</gene>
<accession>A0AAD4DMI0</accession>
<organism evidence="8 9">
    <name type="scientific">Linnemannia exigua</name>
    <dbReference type="NCBI Taxonomy" id="604196"/>
    <lineage>
        <taxon>Eukaryota</taxon>
        <taxon>Fungi</taxon>
        <taxon>Fungi incertae sedis</taxon>
        <taxon>Mucoromycota</taxon>
        <taxon>Mortierellomycotina</taxon>
        <taxon>Mortierellomycetes</taxon>
        <taxon>Mortierellales</taxon>
        <taxon>Mortierellaceae</taxon>
        <taxon>Linnemannia</taxon>
    </lineage>
</organism>
<dbReference type="GO" id="GO:0005938">
    <property type="term" value="C:cell cortex"/>
    <property type="evidence" value="ECO:0007669"/>
    <property type="project" value="TreeGrafter"/>
</dbReference>
<evidence type="ECO:0000256" key="2">
    <source>
        <dbReference type="ARBA" id="ARBA00010058"/>
    </source>
</evidence>
<name>A0AAD4DMI0_9FUNG</name>
<keyword evidence="5 6" id="KW-0206">Cytoskeleton</keyword>
<dbReference type="SUPFAM" id="SSF55770">
    <property type="entry name" value="Profilin (actin-binding protein)"/>
    <property type="match status" value="1"/>
</dbReference>
<proteinExistence type="inferred from homology"/>
<dbReference type="GO" id="GO:0003785">
    <property type="term" value="F:actin monomer binding"/>
    <property type="evidence" value="ECO:0007669"/>
    <property type="project" value="TreeGrafter"/>
</dbReference>
<dbReference type="PANTHER" id="PTHR11604:SF0">
    <property type="entry name" value="PROFILIN"/>
    <property type="match status" value="1"/>
</dbReference>
<comment type="caution">
    <text evidence="8">The sequence shown here is derived from an EMBL/GenBank/DDBJ whole genome shotgun (WGS) entry which is preliminary data.</text>
</comment>
<dbReference type="CDD" id="cd00148">
    <property type="entry name" value="PROF"/>
    <property type="match status" value="1"/>
</dbReference>
<dbReference type="SMART" id="SM00392">
    <property type="entry name" value="PROF"/>
    <property type="match status" value="1"/>
</dbReference>
<comment type="subcellular location">
    <subcellularLocation>
        <location evidence="1">Cytoplasm</location>
        <location evidence="1">Cytoskeleton</location>
    </subcellularLocation>
</comment>
<dbReference type="PRINTS" id="PR01640">
    <property type="entry name" value="PROFILINPLNT"/>
</dbReference>
<keyword evidence="4 7" id="KW-0009">Actin-binding</keyword>
<dbReference type="Gene3D" id="3.30.450.30">
    <property type="entry name" value="Dynein light chain 2a, cytoplasmic"/>
    <property type="match status" value="1"/>
</dbReference>